<sequence>MDAECSQLLPLVCGVLVDSRQLVKDDSIYEKLLDWFKTLLNAAPPEMLLEENQCLVGLFKQVLNMGDPDPNLLAFAMRLVGMFAAQEAGYKYLQGKDVVQNMFGECNYNNDTWKDASVRRSWIQGLLCMVQHKQALVFLQQCGLIEVMLSLLNDSSLFVASAGNDLAAHIFLMSATLEGKAGSRCISDLPDVAQTIFRYLEKILTSGAPQSVTQSLKALITIFKGSVDTLADVLWPRISELVKSLLNQKPVNGSPHLEGLLLTFARFQTFCSADHDLWIVVKQALKELSPLQAGSLAFGLLSLKQCPQDVRIQSLCVLLHPLDCILRVSEDSFGQPSLLDEPVCDPITVQNLMSTKTSCTGLLCQCLNHLTDLCDKGCLLENIPDQSILHSVVLVLKVCIGQSVCTSPAGSQFSRFLIGCLRVQRSALDSIGALSVRPLSQEDLEKTYKVLAAYLENPETDPTVLKKAFQASVKWLQASHTSAEHQEASHSFLQGLCPVLMKRLCSPCWEVRDSTLEFITHFLNILKEHNEYLQVVSLSGLLQLALNLLKDQESYVRASAVTCTGLIASIAYTNPTTTFSSIEDLNKEALVPALIDILCQDTEGFPRRAVVKVFTDWLQNGHLTEIHDTELVSRVLEVTLSDLDWEVKMNALELAHGYITQTLEVNNFQSCPYTAGLPMIKKMLPIEDTLRKCEQVGLFQFLLSCLCDCDRPVALKACEILLSVKPRLCEESTVASEQHRRDWLEGRLRHLHISAHADNGNTELDSKWVTELLKKIDLDGIKCSLSKSSDYLQETPLSLLQDITATLCGGEEQDADCY</sequence>
<evidence type="ECO:0000313" key="4">
    <source>
        <dbReference type="EMBL" id="DBA19466.1"/>
    </source>
</evidence>
<dbReference type="Gene3D" id="1.25.10.10">
    <property type="entry name" value="Leucine-rich Repeat Variant"/>
    <property type="match status" value="1"/>
</dbReference>
<accession>A0AAV2ZS49</accession>
<evidence type="ECO:0000256" key="1">
    <source>
        <dbReference type="ARBA" id="ARBA00004496"/>
    </source>
</evidence>
<protein>
    <recommendedName>
        <fullName evidence="6">BRCA1-associated ATM activator 1</fullName>
    </recommendedName>
</protein>
<comment type="caution">
    <text evidence="4">The sequence shown here is derived from an EMBL/GenBank/DDBJ whole genome shotgun (WGS) entry which is preliminary data.</text>
</comment>
<dbReference type="AlphaFoldDB" id="A0AAV2ZS49"/>
<dbReference type="GO" id="GO:0005737">
    <property type="term" value="C:cytoplasm"/>
    <property type="evidence" value="ECO:0007669"/>
    <property type="project" value="UniProtKB-SubCell"/>
</dbReference>
<dbReference type="GO" id="GO:0006974">
    <property type="term" value="P:DNA damage response"/>
    <property type="evidence" value="ECO:0007669"/>
    <property type="project" value="InterPro"/>
</dbReference>
<evidence type="ECO:0008006" key="6">
    <source>
        <dbReference type="Google" id="ProtNLM"/>
    </source>
</evidence>
<dbReference type="SUPFAM" id="SSF48371">
    <property type="entry name" value="ARM repeat"/>
    <property type="match status" value="1"/>
</dbReference>
<evidence type="ECO:0000256" key="2">
    <source>
        <dbReference type="ARBA" id="ARBA00022490"/>
    </source>
</evidence>
<comment type="subcellular location">
    <subcellularLocation>
        <location evidence="1">Cytoplasm</location>
    </subcellularLocation>
</comment>
<dbReference type="EMBL" id="DYDO01000008">
    <property type="protein sequence ID" value="DBA19466.1"/>
    <property type="molecule type" value="Genomic_DNA"/>
</dbReference>
<dbReference type="Proteomes" id="UP001181693">
    <property type="component" value="Unassembled WGS sequence"/>
</dbReference>
<organism evidence="4 5">
    <name type="scientific">Pyxicephalus adspersus</name>
    <name type="common">African bullfrog</name>
    <dbReference type="NCBI Taxonomy" id="30357"/>
    <lineage>
        <taxon>Eukaryota</taxon>
        <taxon>Metazoa</taxon>
        <taxon>Chordata</taxon>
        <taxon>Craniata</taxon>
        <taxon>Vertebrata</taxon>
        <taxon>Euteleostomi</taxon>
        <taxon>Amphibia</taxon>
        <taxon>Batrachia</taxon>
        <taxon>Anura</taxon>
        <taxon>Neobatrachia</taxon>
        <taxon>Ranoidea</taxon>
        <taxon>Pyxicephalidae</taxon>
        <taxon>Pyxicephalinae</taxon>
        <taxon>Pyxicephalus</taxon>
    </lineage>
</organism>
<dbReference type="InterPro" id="IPR011989">
    <property type="entry name" value="ARM-like"/>
</dbReference>
<dbReference type="InterPro" id="IPR038904">
    <property type="entry name" value="BRAT1"/>
</dbReference>
<gene>
    <name evidence="4" type="ORF">GDO54_015300</name>
</gene>
<dbReference type="InterPro" id="IPR016024">
    <property type="entry name" value="ARM-type_fold"/>
</dbReference>
<dbReference type="GO" id="GO:0008283">
    <property type="term" value="P:cell population proliferation"/>
    <property type="evidence" value="ECO:0007669"/>
    <property type="project" value="InterPro"/>
</dbReference>
<reference evidence="4" key="1">
    <citation type="thesis" date="2020" institute="ProQuest LLC" country="789 East Eisenhower Parkway, Ann Arbor, MI, USA">
        <title>Comparative Genomics and Chromosome Evolution.</title>
        <authorList>
            <person name="Mudd A.B."/>
        </authorList>
    </citation>
    <scope>NUCLEOTIDE SEQUENCE</scope>
    <source>
        <strain evidence="4">1538</strain>
        <tissue evidence="4">Blood</tissue>
    </source>
</reference>
<keyword evidence="2" id="KW-0963">Cytoplasm</keyword>
<proteinExistence type="inferred from homology"/>
<dbReference type="GO" id="GO:0005634">
    <property type="term" value="C:nucleus"/>
    <property type="evidence" value="ECO:0007669"/>
    <property type="project" value="TreeGrafter"/>
</dbReference>
<comment type="similarity">
    <text evidence="3">Belongs to the BRAT1 family.</text>
</comment>
<keyword evidence="5" id="KW-1185">Reference proteome</keyword>
<dbReference type="PANTHER" id="PTHR21331">
    <property type="entry name" value="BRCA1-ASSOCIATED ATM ACTIVATOR 1"/>
    <property type="match status" value="1"/>
</dbReference>
<name>A0AAV2ZS49_PYXAD</name>
<evidence type="ECO:0000313" key="5">
    <source>
        <dbReference type="Proteomes" id="UP001181693"/>
    </source>
</evidence>
<dbReference type="PANTHER" id="PTHR21331:SF2">
    <property type="entry name" value="BRCA1-ASSOCIATED ATM ACTIVATOR 1"/>
    <property type="match status" value="1"/>
</dbReference>
<evidence type="ECO:0000256" key="3">
    <source>
        <dbReference type="ARBA" id="ARBA00061308"/>
    </source>
</evidence>